<reference evidence="1" key="1">
    <citation type="journal article" date="2021" name="Mol. Ecol. Resour.">
        <title>Apolygus lucorum genome provides insights into omnivorousness and mesophyll feeding.</title>
        <authorList>
            <person name="Liu Y."/>
            <person name="Liu H."/>
            <person name="Wang H."/>
            <person name="Huang T."/>
            <person name="Liu B."/>
            <person name="Yang B."/>
            <person name="Yin L."/>
            <person name="Li B."/>
            <person name="Zhang Y."/>
            <person name="Zhang S."/>
            <person name="Jiang F."/>
            <person name="Zhang X."/>
            <person name="Ren Y."/>
            <person name="Wang B."/>
            <person name="Wang S."/>
            <person name="Lu Y."/>
            <person name="Wu K."/>
            <person name="Fan W."/>
            <person name="Wang G."/>
        </authorList>
    </citation>
    <scope>NUCLEOTIDE SEQUENCE</scope>
    <source>
        <strain evidence="1">12Hb</strain>
    </source>
</reference>
<evidence type="ECO:0000313" key="2">
    <source>
        <dbReference type="Proteomes" id="UP000466442"/>
    </source>
</evidence>
<proteinExistence type="predicted"/>
<dbReference type="EMBL" id="WIXP02000005">
    <property type="protein sequence ID" value="KAF6210337.1"/>
    <property type="molecule type" value="Genomic_DNA"/>
</dbReference>
<sequence>MASEKPKPITSKTWSKNFLKELLKRKFLDAQNILLEKRGKYVTEEFFKKHGFKKPILVQDMTKMGIKIPPVTDLNILLKFLVPDLKEVDVIDVERQDTFKMSEPHGLLGASSCLPVAPLTFNR</sequence>
<evidence type="ECO:0000313" key="1">
    <source>
        <dbReference type="EMBL" id="KAF6210337.1"/>
    </source>
</evidence>
<dbReference type="OrthoDB" id="5876800at2759"/>
<keyword evidence="2" id="KW-1185">Reference proteome</keyword>
<gene>
    <name evidence="1" type="ORF">GE061_013441</name>
</gene>
<name>A0A8S9XMZ5_APOLU</name>
<accession>A0A8S9XMZ5</accession>
<dbReference type="AlphaFoldDB" id="A0A8S9XMZ5"/>
<protein>
    <submittedName>
        <fullName evidence="1">Uncharacterized protein</fullName>
    </submittedName>
</protein>
<dbReference type="Gene3D" id="2.60.120.650">
    <property type="entry name" value="Cupin"/>
    <property type="match status" value="1"/>
</dbReference>
<organism evidence="1 2">
    <name type="scientific">Apolygus lucorum</name>
    <name type="common">Small green plant bug</name>
    <name type="synonym">Lygocoris lucorum</name>
    <dbReference type="NCBI Taxonomy" id="248454"/>
    <lineage>
        <taxon>Eukaryota</taxon>
        <taxon>Metazoa</taxon>
        <taxon>Ecdysozoa</taxon>
        <taxon>Arthropoda</taxon>
        <taxon>Hexapoda</taxon>
        <taxon>Insecta</taxon>
        <taxon>Pterygota</taxon>
        <taxon>Neoptera</taxon>
        <taxon>Paraneoptera</taxon>
        <taxon>Hemiptera</taxon>
        <taxon>Heteroptera</taxon>
        <taxon>Panheteroptera</taxon>
        <taxon>Cimicomorpha</taxon>
        <taxon>Miridae</taxon>
        <taxon>Mirini</taxon>
        <taxon>Apolygus</taxon>
    </lineage>
</organism>
<comment type="caution">
    <text evidence="1">The sequence shown here is derived from an EMBL/GenBank/DDBJ whole genome shotgun (WGS) entry which is preliminary data.</text>
</comment>
<dbReference type="Proteomes" id="UP000466442">
    <property type="component" value="Linkage Group LG5"/>
</dbReference>